<gene>
    <name evidence="17" type="ORF">g.25681</name>
    <name evidence="18" type="ORF">g.25683</name>
</gene>
<dbReference type="AlphaFoldDB" id="A0A1B6ES66"/>
<dbReference type="InterPro" id="IPR011990">
    <property type="entry name" value="TPR-like_helical_dom_sf"/>
</dbReference>
<dbReference type="PANTHER" id="PTHR13547">
    <property type="match status" value="1"/>
</dbReference>
<evidence type="ECO:0000256" key="11">
    <source>
        <dbReference type="ARBA" id="ARBA00022842"/>
    </source>
</evidence>
<comment type="subcellular location">
    <subcellularLocation>
        <location evidence="3">Mitochondrion</location>
    </subcellularLocation>
</comment>
<dbReference type="Pfam" id="PF16953">
    <property type="entry name" value="PRORP"/>
    <property type="match status" value="1"/>
</dbReference>
<evidence type="ECO:0000256" key="1">
    <source>
        <dbReference type="ARBA" id="ARBA00000928"/>
    </source>
</evidence>
<evidence type="ECO:0000256" key="9">
    <source>
        <dbReference type="ARBA" id="ARBA00022801"/>
    </source>
</evidence>
<dbReference type="EC" id="3.1.26.5" evidence="5"/>
<evidence type="ECO:0000256" key="15">
    <source>
        <dbReference type="ARBA" id="ARBA00044559"/>
    </source>
</evidence>
<evidence type="ECO:0000256" key="3">
    <source>
        <dbReference type="ARBA" id="ARBA00004173"/>
    </source>
</evidence>
<keyword evidence="7" id="KW-0540">Nuclease</keyword>
<comment type="cofactor">
    <cofactor evidence="2">
        <name>Mg(2+)</name>
        <dbReference type="ChEBI" id="CHEBI:18420"/>
    </cofactor>
</comment>
<dbReference type="EMBL" id="GECZ01029019">
    <property type="protein sequence ID" value="JAS40750.1"/>
    <property type="molecule type" value="Transcribed_RNA"/>
</dbReference>
<comment type="catalytic activity">
    <reaction evidence="1">
        <text>Endonucleolytic cleavage of RNA, removing 5'-extranucleotides from tRNA precursor.</text>
        <dbReference type="EC" id="3.1.26.5"/>
    </reaction>
</comment>
<accession>A0A1B6ES66</accession>
<evidence type="ECO:0000256" key="2">
    <source>
        <dbReference type="ARBA" id="ARBA00001946"/>
    </source>
</evidence>
<dbReference type="GO" id="GO:0097745">
    <property type="term" value="P:mitochondrial tRNA 5'-end processing"/>
    <property type="evidence" value="ECO:0007669"/>
    <property type="project" value="TreeGrafter"/>
</dbReference>
<comment type="similarity">
    <text evidence="4">Belongs to the PPR family. P subfamily.</text>
</comment>
<keyword evidence="8" id="KW-0479">Metal-binding</keyword>
<dbReference type="GO" id="GO:0046872">
    <property type="term" value="F:metal ion binding"/>
    <property type="evidence" value="ECO:0007669"/>
    <property type="project" value="UniProtKB-KW"/>
</dbReference>
<evidence type="ECO:0000256" key="13">
    <source>
        <dbReference type="ARBA" id="ARBA00023128"/>
    </source>
</evidence>
<proteinExistence type="inferred from homology"/>
<protein>
    <recommendedName>
        <fullName evidence="14">Mitochondrial ribonuclease P catalytic subunit</fullName>
        <ecNumber evidence="5">3.1.26.5</ecNumber>
    </recommendedName>
    <alternativeName>
        <fullName evidence="15">Mitochondrial ribonuclease P protein 3</fullName>
    </alternativeName>
</protein>
<keyword evidence="6" id="KW-0819">tRNA processing</keyword>
<keyword evidence="12" id="KW-0809">Transit peptide</keyword>
<keyword evidence="10" id="KW-0862">Zinc</keyword>
<evidence type="ECO:0000256" key="14">
    <source>
        <dbReference type="ARBA" id="ARBA00044536"/>
    </source>
</evidence>
<dbReference type="InterPro" id="IPR031595">
    <property type="entry name" value="PRORP_C"/>
</dbReference>
<dbReference type="GO" id="GO:0030678">
    <property type="term" value="C:mitochondrial ribonuclease P complex"/>
    <property type="evidence" value="ECO:0007669"/>
    <property type="project" value="TreeGrafter"/>
</dbReference>
<dbReference type="PANTHER" id="PTHR13547:SF1">
    <property type="entry name" value="MITOCHONDRIAL RIBONUCLEASE P CATALYTIC SUBUNIT"/>
    <property type="match status" value="1"/>
</dbReference>
<evidence type="ECO:0000256" key="6">
    <source>
        <dbReference type="ARBA" id="ARBA00022694"/>
    </source>
</evidence>
<dbReference type="GO" id="GO:0001682">
    <property type="term" value="P:tRNA 5'-leader removal"/>
    <property type="evidence" value="ECO:0007669"/>
    <property type="project" value="TreeGrafter"/>
</dbReference>
<evidence type="ECO:0000256" key="8">
    <source>
        <dbReference type="ARBA" id="ARBA00022723"/>
    </source>
</evidence>
<evidence type="ECO:0000256" key="4">
    <source>
        <dbReference type="ARBA" id="ARBA00007626"/>
    </source>
</evidence>
<evidence type="ECO:0000313" key="18">
    <source>
        <dbReference type="EMBL" id="JAS40750.1"/>
    </source>
</evidence>
<dbReference type="EMBL" id="GECZ01030844">
    <property type="protein sequence ID" value="JAS38925.1"/>
    <property type="molecule type" value="Transcribed_RNA"/>
</dbReference>
<evidence type="ECO:0000256" key="10">
    <source>
        <dbReference type="ARBA" id="ARBA00022833"/>
    </source>
</evidence>
<dbReference type="Gene3D" id="3.40.50.11980">
    <property type="match status" value="1"/>
</dbReference>
<evidence type="ECO:0000256" key="12">
    <source>
        <dbReference type="ARBA" id="ARBA00022946"/>
    </source>
</evidence>
<keyword evidence="13" id="KW-0496">Mitochondrion</keyword>
<reference evidence="18" key="1">
    <citation type="submission" date="2015-11" db="EMBL/GenBank/DDBJ databases">
        <title>De novo transcriptome assembly of four potential Pierce s Disease insect vectors from Arizona vineyards.</title>
        <authorList>
            <person name="Tassone E.E."/>
        </authorList>
    </citation>
    <scope>NUCLEOTIDE SEQUENCE</scope>
</reference>
<keyword evidence="11" id="KW-0460">Magnesium</keyword>
<keyword evidence="9" id="KW-0378">Hydrolase</keyword>
<name>A0A1B6ES66_9HEMI</name>
<dbReference type="InterPro" id="IPR033495">
    <property type="entry name" value="MRPP3_PIN_dom"/>
</dbReference>
<evidence type="ECO:0000313" key="17">
    <source>
        <dbReference type="EMBL" id="JAS38925.1"/>
    </source>
</evidence>
<evidence type="ECO:0000256" key="5">
    <source>
        <dbReference type="ARBA" id="ARBA00012179"/>
    </source>
</evidence>
<sequence>MVVYFNVIRIIARNRTQCCLHEKYVFNVPFTSTLVNRNPCLFVSFYTSSLWKDKLKCVDNRQFSSYINSTQIRKLSCEGKEVQNETTIPEIPESFKKLHSKQEQFLRSKLEDEIRKASSLTTEDWNSIIHSVLEMPGTITKENIYAVILNVCSELKSLTLGKSFFNYLRLNKKQINRATYGNYLRLFHVCSDDCTDIDLEEIETTYRELLHLYPLLDSYTAEKAVCALSITKNWREYEELFKNIKLFYSPTQYVYSVVIKTAFKHRDLDLGWSLIEEMYLNGLYVPDEVFIFWLERGDKNKNEVLIKLLDFLKKFNIMPSLSVSKVLKETFENLGGFRKGTFVQISKRGECRNCHAKLDQASVSPEDYNQLKEAFLNPVLIGKDIFQKTKPEEFNEFLTFLEKTAPYDIVLDGLNIALKVPRSRRSPSTFAFQLKAVVQHFACQNAKILILGRKHMKKWPSEDMRYIYNNAHVFLTDDISQDDPFLLYATLYSGLGTCFVSQDMMRGHKFLLADPKLQATFIKWQAKHQFCIEFIDIYGNLGLKEPVSFMQSIQCNSRGDWHIPYTVKEDLPNGVRVDNYHKHWLCLSSQPSQHASSYDKRRQPISHNRSKFVLKSLFDS</sequence>
<evidence type="ECO:0000259" key="16">
    <source>
        <dbReference type="Pfam" id="PF16953"/>
    </source>
</evidence>
<dbReference type="GO" id="GO:0004526">
    <property type="term" value="F:ribonuclease P activity"/>
    <property type="evidence" value="ECO:0007669"/>
    <property type="project" value="UniProtKB-EC"/>
</dbReference>
<organism evidence="18">
    <name type="scientific">Cuerna arida</name>
    <dbReference type="NCBI Taxonomy" id="1464854"/>
    <lineage>
        <taxon>Eukaryota</taxon>
        <taxon>Metazoa</taxon>
        <taxon>Ecdysozoa</taxon>
        <taxon>Arthropoda</taxon>
        <taxon>Hexapoda</taxon>
        <taxon>Insecta</taxon>
        <taxon>Pterygota</taxon>
        <taxon>Neoptera</taxon>
        <taxon>Paraneoptera</taxon>
        <taxon>Hemiptera</taxon>
        <taxon>Auchenorrhyncha</taxon>
        <taxon>Membracoidea</taxon>
        <taxon>Cicadellidae</taxon>
        <taxon>Cicadellinae</taxon>
        <taxon>Proconiini</taxon>
        <taxon>Cuerna</taxon>
    </lineage>
</organism>
<dbReference type="Gene3D" id="1.25.40.10">
    <property type="entry name" value="Tetratricopeptide repeat domain"/>
    <property type="match status" value="1"/>
</dbReference>
<feature type="domain" description="PRORP" evidence="16">
    <location>
        <begin position="345"/>
        <end position="586"/>
    </location>
</feature>
<evidence type="ECO:0000256" key="7">
    <source>
        <dbReference type="ARBA" id="ARBA00022722"/>
    </source>
</evidence>
<dbReference type="CDD" id="cd18718">
    <property type="entry name" value="PIN_PRORP"/>
    <property type="match status" value="1"/>
</dbReference>